<dbReference type="Proteomes" id="UP001304050">
    <property type="component" value="Unassembled WGS sequence"/>
</dbReference>
<reference evidence="1" key="1">
    <citation type="submission" date="2023-12" db="EMBL/GenBank/DDBJ databases">
        <title>Diversity of Rhizobium in root nodule of phaseolus vulgaris.</title>
        <authorList>
            <person name="Wang H."/>
        </authorList>
    </citation>
    <scope>NUCLEOTIDE SEQUENCE</scope>
    <source>
        <strain evidence="1">MJ31</strain>
    </source>
</reference>
<proteinExistence type="predicted"/>
<sequence>MTTTPQRKKLIEVSIPLEAINAAAAREKSIRHGHPSTLHLWWARRPLAACRAVLFSQLVDDPSSWPERFPTEEAQDAERRRLHRVIERMVPWEASNDESVLNDTRWEIARSVAWGLGEEPPANGDGKAILAYLQEKAPPIYDPFSGGGSIPLEAQRLGLLAYGSDLNPVAVLIGKALVEIPPKFAGRPPVNPKARMELERGHWNGRGAQGLAEDVRYYGQWIRDEAEKRIGHLYPKARLPDGSEATVIAWLWARTVRSPDPAANGAMVPLVSSFMLSTKDGKKAWVEPVIDASASDGWRFQVKKGTLSKAEEEKLKNGTKAGKGQAFVCALTGAAIDRAYVQAEGKADRLGRRLMAVVVDGNRSRIYLTPSHEHEVIARSANEWHIVEEARESFLSAATPTRAMITGGVCSAYGLRTYWHLFTPRQLVALTTFSDLIAEARQRVLAEAHASSLSDDPTPLQEGGTGAEAYADTVATYLGLSVSKLADSQNSLVSWKASMDQAIHLFTRQAIPMVWDHAEPNALGNGMGALTVTINNMMRVVESLVVAGPGHIGNINAAKNNYPVRPVVVSTDPPYYDNIGYADLSDFFYVWLRRALSGVWPDLFRRLAAPKAEELVATPYRFDDSNPPEWTRITPALFSAWPGMSAKERAEAFFMNGMGETLTAMRKAATHTEPLAIYYAFKQSEVAADGVTSAGWASFLQGIADAGLVVDGTWPVRTELSNRMISSGTNALASSIVLVCRKRNEDAPVITRAEFIRLLRRELPDAIDDIRKAGVGPVDMQQSVIGPGMGIFSRHTKVLEDDDSAMTVKTALAIINRVWEEIDQELDAVFDANTQVALTWFATYGFDTRSSGELITLANAKNIGTNALFDSGVFEDLRGKTALTTRENLPKVWSPAADKTLTIWECVQHTARVLNAEDGGAEAAGRLVAEMGTAGDQARKLAYRLFEIATQKGWSQEALVYNELAQEWPHLEDAGTRVAQPTTRPAQAAFDL</sequence>
<organism evidence="1 2">
    <name type="scientific">Rhizobium mulingense</name>
    <dbReference type="NCBI Taxonomy" id="3031128"/>
    <lineage>
        <taxon>Bacteria</taxon>
        <taxon>Pseudomonadati</taxon>
        <taxon>Pseudomonadota</taxon>
        <taxon>Alphaproteobacteria</taxon>
        <taxon>Hyphomicrobiales</taxon>
        <taxon>Rhizobiaceae</taxon>
        <taxon>Rhizobium/Agrobacterium group</taxon>
        <taxon>Rhizobium</taxon>
    </lineage>
</organism>
<accession>A0ACC6MY59</accession>
<comment type="caution">
    <text evidence="1">The sequence shown here is derived from an EMBL/GenBank/DDBJ whole genome shotgun (WGS) entry which is preliminary data.</text>
</comment>
<name>A0ACC6MY59_9HYPH</name>
<gene>
    <name evidence="1" type="ORF">U8465_14575</name>
</gene>
<keyword evidence="2" id="KW-1185">Reference proteome</keyword>
<protein>
    <submittedName>
        <fullName evidence="1">DUF1156 domain-containing protein</fullName>
    </submittedName>
</protein>
<evidence type="ECO:0000313" key="2">
    <source>
        <dbReference type="Proteomes" id="UP001304050"/>
    </source>
</evidence>
<evidence type="ECO:0000313" key="1">
    <source>
        <dbReference type="EMBL" id="MEA3518334.1"/>
    </source>
</evidence>
<dbReference type="EMBL" id="JAYESG010000006">
    <property type="protein sequence ID" value="MEA3518334.1"/>
    <property type="molecule type" value="Genomic_DNA"/>
</dbReference>